<reference evidence="4" key="1">
    <citation type="submission" date="2024-07" db="EMBL/GenBank/DDBJ databases">
        <title>Two chromosome-level genome assemblies of Korean endemic species Abeliophyllum distichum and Forsythia ovata (Oleaceae).</title>
        <authorList>
            <person name="Jang H."/>
        </authorList>
    </citation>
    <scope>NUCLEOTIDE SEQUENCE [LARGE SCALE GENOMIC DNA]</scope>
</reference>
<dbReference type="PANTHER" id="PTHR48477">
    <property type="entry name" value="PHOSPHATE TRANSPORTER PHO1"/>
    <property type="match status" value="1"/>
</dbReference>
<evidence type="ECO:0000313" key="4">
    <source>
        <dbReference type="Proteomes" id="UP001604277"/>
    </source>
</evidence>
<evidence type="ECO:0000256" key="1">
    <source>
        <dbReference type="SAM" id="MobiDB-lite"/>
    </source>
</evidence>
<dbReference type="PANTHER" id="PTHR48477:SF1">
    <property type="entry name" value="PHOSPHATE TRANSPORTER PHO1"/>
    <property type="match status" value="1"/>
</dbReference>
<evidence type="ECO:0000259" key="2">
    <source>
        <dbReference type="PROSITE" id="PS51382"/>
    </source>
</evidence>
<dbReference type="EMBL" id="JBFOLJ010000010">
    <property type="protein sequence ID" value="KAL2500919.1"/>
    <property type="molecule type" value="Genomic_DNA"/>
</dbReference>
<gene>
    <name evidence="3" type="ORF">Fot_34767</name>
</gene>
<feature type="region of interest" description="Disordered" evidence="1">
    <location>
        <begin position="257"/>
        <end position="296"/>
    </location>
</feature>
<name>A0ABD1SMJ2_9LAMI</name>
<evidence type="ECO:0000313" key="3">
    <source>
        <dbReference type="EMBL" id="KAL2500919.1"/>
    </source>
</evidence>
<dbReference type="InterPro" id="IPR004331">
    <property type="entry name" value="SPX_dom"/>
</dbReference>
<protein>
    <submittedName>
        <fullName evidence="3">SPX domain-containing protein</fullName>
    </submittedName>
</protein>
<dbReference type="Pfam" id="PF03105">
    <property type="entry name" value="SPX"/>
    <property type="match status" value="1"/>
</dbReference>
<dbReference type="PROSITE" id="PS51382">
    <property type="entry name" value="SPX"/>
    <property type="match status" value="1"/>
</dbReference>
<dbReference type="InterPro" id="IPR052486">
    <property type="entry name" value="PHO1"/>
</dbReference>
<dbReference type="AlphaFoldDB" id="A0ABD1SMJ2"/>
<keyword evidence="4" id="KW-1185">Reference proteome</keyword>
<dbReference type="Proteomes" id="UP001604277">
    <property type="component" value="Unassembled WGS sequence"/>
</dbReference>
<proteinExistence type="predicted"/>
<feature type="domain" description="SPX" evidence="2">
    <location>
        <begin position="2"/>
        <end position="322"/>
    </location>
</feature>
<organism evidence="3 4">
    <name type="scientific">Forsythia ovata</name>
    <dbReference type="NCBI Taxonomy" id="205694"/>
    <lineage>
        <taxon>Eukaryota</taxon>
        <taxon>Viridiplantae</taxon>
        <taxon>Streptophyta</taxon>
        <taxon>Embryophyta</taxon>
        <taxon>Tracheophyta</taxon>
        <taxon>Spermatophyta</taxon>
        <taxon>Magnoliopsida</taxon>
        <taxon>eudicotyledons</taxon>
        <taxon>Gunneridae</taxon>
        <taxon>Pentapetalae</taxon>
        <taxon>asterids</taxon>
        <taxon>lamiids</taxon>
        <taxon>Lamiales</taxon>
        <taxon>Oleaceae</taxon>
        <taxon>Forsythieae</taxon>
        <taxon>Forsythia</taxon>
    </lineage>
</organism>
<accession>A0ABD1SMJ2</accession>
<comment type="caution">
    <text evidence="3">The sequence shown here is derived from an EMBL/GenBank/DDBJ whole genome shotgun (WGS) entry which is preliminary data.</text>
</comment>
<sequence length="322" mass="37306">MVKFSIQFQSQLVPEWKEAFVDYKLLKKDLEKIHLLSHETETSKKRNDSLSESIFSSVRKYNFLGRKQREHRVIQVRHKLADSANEGDLYETDMLEKFVDTDAAIEFFARLDLQLSKVNQFYKTKEKEFLERGYSLKKQMDILIELKSALKQQCLKGACSQDFKEDDSISGTISCEYGSNQHCLISREYKEVRKVEFLEDNNPVASSSSADDYTSGMKKNSAFSFNLFEDHFAPVRTKDLELNDFYDEFVNDMEEILHDSGESPRSRKKTKQGNYNEKGSDAEHKAKKKQVDEEISKLSTKLKERHAEELASLDYTNSSAGN</sequence>
<feature type="compositionally biased region" description="Basic and acidic residues" evidence="1">
    <location>
        <begin position="278"/>
        <end position="296"/>
    </location>
</feature>